<name>A0A1G8S630_9EURY</name>
<dbReference type="PRINTS" id="PR00069">
    <property type="entry name" value="ALDKETRDTASE"/>
</dbReference>
<dbReference type="STRING" id="890420.SAMN05216226_101304"/>
<keyword evidence="3" id="KW-0560">Oxidoreductase</keyword>
<dbReference type="GO" id="GO:0016616">
    <property type="term" value="F:oxidoreductase activity, acting on the CH-OH group of donors, NAD or NADP as acceptor"/>
    <property type="evidence" value="ECO:0007669"/>
    <property type="project" value="UniProtKB-ARBA"/>
</dbReference>
<dbReference type="PIRSF" id="PIRSF000097">
    <property type="entry name" value="AKR"/>
    <property type="match status" value="1"/>
</dbReference>
<gene>
    <name evidence="5" type="ORF">SAMN05216226_101304</name>
</gene>
<dbReference type="PANTHER" id="PTHR43827:SF3">
    <property type="entry name" value="NADP-DEPENDENT OXIDOREDUCTASE DOMAIN-CONTAINING PROTEIN"/>
    <property type="match status" value="1"/>
</dbReference>
<dbReference type="PROSITE" id="PS00062">
    <property type="entry name" value="ALDOKETO_REDUCTASE_2"/>
    <property type="match status" value="1"/>
</dbReference>
<dbReference type="Gene3D" id="3.20.20.100">
    <property type="entry name" value="NADP-dependent oxidoreductase domain"/>
    <property type="match status" value="1"/>
</dbReference>
<sequence length="265" mass="29551">MELDLPALGLGTSGNTDPDTCRETVADALDMGYRHVDTAQMYDNERAVGAGIRESSVDREDVVVATKILPENLAYEDALSTAEESLDRLGLDYVDLLYVHWPMRAYDPEETLQAMDELREAGLTRHVGVSNFTPALLDEARDLLDAPIVAHQVECHPLLQQDELREYAREYDHSLVAYCPLGQASVTHPVLEEIADKHDTSVPLVSLAWGLAQESVVPIPKATGDHVRENWGARSIRLDEDDLDRIAGIEERERLLDPDDAAWNR</sequence>
<evidence type="ECO:0000313" key="6">
    <source>
        <dbReference type="Proteomes" id="UP000198856"/>
    </source>
</evidence>
<organism evidence="5 6">
    <name type="scientific">Halovenus aranensis</name>
    <dbReference type="NCBI Taxonomy" id="890420"/>
    <lineage>
        <taxon>Archaea</taxon>
        <taxon>Methanobacteriati</taxon>
        <taxon>Methanobacteriota</taxon>
        <taxon>Stenosarchaea group</taxon>
        <taxon>Halobacteria</taxon>
        <taxon>Halobacteriales</taxon>
        <taxon>Haloarculaceae</taxon>
        <taxon>Halovenus</taxon>
    </lineage>
</organism>
<dbReference type="SUPFAM" id="SSF51430">
    <property type="entry name" value="NAD(P)-linked oxidoreductase"/>
    <property type="match status" value="1"/>
</dbReference>
<evidence type="ECO:0000256" key="2">
    <source>
        <dbReference type="ARBA" id="ARBA00022857"/>
    </source>
</evidence>
<dbReference type="RefSeq" id="WP_092698697.1">
    <property type="nucleotide sequence ID" value="NZ_FNFC01000001.1"/>
</dbReference>
<evidence type="ECO:0000256" key="3">
    <source>
        <dbReference type="ARBA" id="ARBA00023002"/>
    </source>
</evidence>
<accession>A0A1G8S630</accession>
<evidence type="ECO:0000259" key="4">
    <source>
        <dbReference type="Pfam" id="PF00248"/>
    </source>
</evidence>
<dbReference type="InterPro" id="IPR036812">
    <property type="entry name" value="NAD(P)_OxRdtase_dom_sf"/>
</dbReference>
<keyword evidence="6" id="KW-1185">Reference proteome</keyword>
<dbReference type="AlphaFoldDB" id="A0A1G8S630"/>
<evidence type="ECO:0000256" key="1">
    <source>
        <dbReference type="ARBA" id="ARBA00007905"/>
    </source>
</evidence>
<dbReference type="InterPro" id="IPR020471">
    <property type="entry name" value="AKR"/>
</dbReference>
<dbReference type="InterPro" id="IPR018170">
    <property type="entry name" value="Aldo/ket_reductase_CS"/>
</dbReference>
<feature type="domain" description="NADP-dependent oxidoreductase" evidence="4">
    <location>
        <begin position="8"/>
        <end position="250"/>
    </location>
</feature>
<dbReference type="EMBL" id="FNFC01000001">
    <property type="protein sequence ID" value="SDJ24646.1"/>
    <property type="molecule type" value="Genomic_DNA"/>
</dbReference>
<dbReference type="InterPro" id="IPR023210">
    <property type="entry name" value="NADP_OxRdtase_dom"/>
</dbReference>
<dbReference type="Proteomes" id="UP000198856">
    <property type="component" value="Unassembled WGS sequence"/>
</dbReference>
<evidence type="ECO:0000313" key="5">
    <source>
        <dbReference type="EMBL" id="SDJ24646.1"/>
    </source>
</evidence>
<dbReference type="PANTHER" id="PTHR43827">
    <property type="entry name" value="2,5-DIKETO-D-GLUCONIC ACID REDUCTASE"/>
    <property type="match status" value="1"/>
</dbReference>
<comment type="similarity">
    <text evidence="1">Belongs to the aldo/keto reductase family.</text>
</comment>
<reference evidence="5 6" key="1">
    <citation type="submission" date="2016-10" db="EMBL/GenBank/DDBJ databases">
        <authorList>
            <person name="de Groot N.N."/>
        </authorList>
    </citation>
    <scope>NUCLEOTIDE SEQUENCE [LARGE SCALE GENOMIC DNA]</scope>
    <source>
        <strain evidence="5 6">IBRC-M10015</strain>
    </source>
</reference>
<dbReference type="PROSITE" id="PS00798">
    <property type="entry name" value="ALDOKETO_REDUCTASE_1"/>
    <property type="match status" value="1"/>
</dbReference>
<dbReference type="OrthoDB" id="275427at2157"/>
<keyword evidence="2" id="KW-0521">NADP</keyword>
<dbReference type="Pfam" id="PF00248">
    <property type="entry name" value="Aldo_ket_red"/>
    <property type="match status" value="1"/>
</dbReference>
<protein>
    <submittedName>
        <fullName evidence="5">2,5-diketo-D-gluconate reductase B</fullName>
    </submittedName>
</protein>
<proteinExistence type="inferred from homology"/>